<sequence length="130" mass="15220">MSNNDIFELDSLCEGDALEGDIVLGMIDEDVVYPEEFLPTYHSIKEGATIKKALLSEFNDKPDSLFFNDGVRRIDFILAYEDEDKKDFEKRHTFQRRKRRREYFEASLMKMGMELEAIKSVSRVNFSEGF</sequence>
<dbReference type="OrthoDB" id="8939781at2759"/>
<gene>
    <name evidence="2" type="primary">Ano6</name>
    <name evidence="2" type="ORF">EYF80_014287</name>
</gene>
<dbReference type="Pfam" id="PF16178">
    <property type="entry name" value="Anoct_dimer"/>
    <property type="match status" value="1"/>
</dbReference>
<accession>A0A4Z2ID73</accession>
<proteinExistence type="predicted"/>
<name>A0A4Z2ID73_9TELE</name>
<evidence type="ECO:0000313" key="3">
    <source>
        <dbReference type="Proteomes" id="UP000314294"/>
    </source>
</evidence>
<dbReference type="InterPro" id="IPR032394">
    <property type="entry name" value="Anoct_dimer"/>
</dbReference>
<protein>
    <submittedName>
        <fullName evidence="2">Anoctamin-6</fullName>
    </submittedName>
</protein>
<evidence type="ECO:0000313" key="2">
    <source>
        <dbReference type="EMBL" id="TNN75475.1"/>
    </source>
</evidence>
<dbReference type="AlphaFoldDB" id="A0A4Z2ID73"/>
<feature type="domain" description="Anoctamin dimerisation" evidence="1">
    <location>
        <begin position="66"/>
        <end position="121"/>
    </location>
</feature>
<keyword evidence="3" id="KW-1185">Reference proteome</keyword>
<reference evidence="2 3" key="1">
    <citation type="submission" date="2019-03" db="EMBL/GenBank/DDBJ databases">
        <title>First draft genome of Liparis tanakae, snailfish: a comprehensive survey of snailfish specific genes.</title>
        <authorList>
            <person name="Kim W."/>
            <person name="Song I."/>
            <person name="Jeong J.-H."/>
            <person name="Kim D."/>
            <person name="Kim S."/>
            <person name="Ryu S."/>
            <person name="Song J.Y."/>
            <person name="Lee S.K."/>
        </authorList>
    </citation>
    <scope>NUCLEOTIDE SEQUENCE [LARGE SCALE GENOMIC DNA]</scope>
    <source>
        <tissue evidence="2">Muscle</tissue>
    </source>
</reference>
<organism evidence="2 3">
    <name type="scientific">Liparis tanakae</name>
    <name type="common">Tanaka's snailfish</name>
    <dbReference type="NCBI Taxonomy" id="230148"/>
    <lineage>
        <taxon>Eukaryota</taxon>
        <taxon>Metazoa</taxon>
        <taxon>Chordata</taxon>
        <taxon>Craniata</taxon>
        <taxon>Vertebrata</taxon>
        <taxon>Euteleostomi</taxon>
        <taxon>Actinopterygii</taxon>
        <taxon>Neopterygii</taxon>
        <taxon>Teleostei</taxon>
        <taxon>Neoteleostei</taxon>
        <taxon>Acanthomorphata</taxon>
        <taxon>Eupercaria</taxon>
        <taxon>Perciformes</taxon>
        <taxon>Cottioidei</taxon>
        <taxon>Cottales</taxon>
        <taxon>Liparidae</taxon>
        <taxon>Liparis</taxon>
    </lineage>
</organism>
<dbReference type="EMBL" id="SRLO01000103">
    <property type="protein sequence ID" value="TNN75475.1"/>
    <property type="molecule type" value="Genomic_DNA"/>
</dbReference>
<dbReference type="GO" id="GO:0046983">
    <property type="term" value="F:protein dimerization activity"/>
    <property type="evidence" value="ECO:0007669"/>
    <property type="project" value="InterPro"/>
</dbReference>
<dbReference type="Proteomes" id="UP000314294">
    <property type="component" value="Unassembled WGS sequence"/>
</dbReference>
<evidence type="ECO:0000259" key="1">
    <source>
        <dbReference type="Pfam" id="PF16178"/>
    </source>
</evidence>
<comment type="caution">
    <text evidence="2">The sequence shown here is derived from an EMBL/GenBank/DDBJ whole genome shotgun (WGS) entry which is preliminary data.</text>
</comment>